<dbReference type="SUPFAM" id="SSF52833">
    <property type="entry name" value="Thioredoxin-like"/>
    <property type="match status" value="1"/>
</dbReference>
<dbReference type="SUPFAM" id="SSF47616">
    <property type="entry name" value="GST C-terminal domain-like"/>
    <property type="match status" value="1"/>
</dbReference>
<proteinExistence type="predicted"/>
<dbReference type="AlphaFoldDB" id="A0A429V7G7"/>
<accession>A0A429V7G7</accession>
<dbReference type="CDD" id="cd03207">
    <property type="entry name" value="GST_C_8"/>
    <property type="match status" value="1"/>
</dbReference>
<sequence>MPISPDAPIELTTFGWVPPFARGQVRDLRVRWALEELGLDYSLRLIGPPPQGYERDQPFCQVPCLREGEVQLFESGAIVQYLGEKDERLLPRDPTARARAIQWCYAALNSVEPALMNFATLDTFYPGEEWARLRKPGAEQFLRGKLQRLSDWLGDSMWLEGERFTVGDLLMVTVLRILGGEGGLLADYPALDSYRARGSERPAFQRALADQLALYNDQEVAA</sequence>
<feature type="domain" description="GST N-terminal" evidence="1">
    <location>
        <begin position="14"/>
        <end position="90"/>
    </location>
</feature>
<dbReference type="InterPro" id="IPR036282">
    <property type="entry name" value="Glutathione-S-Trfase_C_sf"/>
</dbReference>
<keyword evidence="3" id="KW-0808">Transferase</keyword>
<comment type="caution">
    <text evidence="3">The sequence shown here is derived from an EMBL/GenBank/DDBJ whole genome shotgun (WGS) entry which is preliminary data.</text>
</comment>
<gene>
    <name evidence="3" type="ORF">HMF7854_02895</name>
</gene>
<dbReference type="PANTHER" id="PTHR44051">
    <property type="entry name" value="GLUTATHIONE S-TRANSFERASE-RELATED"/>
    <property type="match status" value="1"/>
</dbReference>
<evidence type="ECO:0000313" key="3">
    <source>
        <dbReference type="EMBL" id="RST29885.1"/>
    </source>
</evidence>
<dbReference type="SFLD" id="SFLDS00019">
    <property type="entry name" value="Glutathione_Transferase_(cytos"/>
    <property type="match status" value="1"/>
</dbReference>
<keyword evidence="4" id="KW-1185">Reference proteome</keyword>
<dbReference type="InterPro" id="IPR004046">
    <property type="entry name" value="GST_C"/>
</dbReference>
<dbReference type="SFLD" id="SFLDG00358">
    <property type="entry name" value="Main_(cytGST)"/>
    <property type="match status" value="1"/>
</dbReference>
<dbReference type="Pfam" id="PF13409">
    <property type="entry name" value="GST_N_2"/>
    <property type="match status" value="1"/>
</dbReference>
<dbReference type="Pfam" id="PF00043">
    <property type="entry name" value="GST_C"/>
    <property type="match status" value="1"/>
</dbReference>
<dbReference type="PROSITE" id="PS50405">
    <property type="entry name" value="GST_CTER"/>
    <property type="match status" value="1"/>
</dbReference>
<name>A0A429V7G7_9SPHN</name>
<dbReference type="PROSITE" id="PS50404">
    <property type="entry name" value="GST_NTER"/>
    <property type="match status" value="1"/>
</dbReference>
<dbReference type="GO" id="GO:0016740">
    <property type="term" value="F:transferase activity"/>
    <property type="evidence" value="ECO:0007669"/>
    <property type="project" value="UniProtKB-KW"/>
</dbReference>
<evidence type="ECO:0000313" key="4">
    <source>
        <dbReference type="Proteomes" id="UP000274661"/>
    </source>
</evidence>
<dbReference type="Gene3D" id="3.40.30.10">
    <property type="entry name" value="Glutaredoxin"/>
    <property type="match status" value="1"/>
</dbReference>
<dbReference type="InterPro" id="IPR010987">
    <property type="entry name" value="Glutathione-S-Trfase_C-like"/>
</dbReference>
<evidence type="ECO:0000259" key="1">
    <source>
        <dbReference type="PROSITE" id="PS50404"/>
    </source>
</evidence>
<dbReference type="InterPro" id="IPR004045">
    <property type="entry name" value="Glutathione_S-Trfase_N"/>
</dbReference>
<dbReference type="RefSeq" id="WP_126717723.1">
    <property type="nucleotide sequence ID" value="NZ_RWJF01000001.1"/>
</dbReference>
<evidence type="ECO:0000259" key="2">
    <source>
        <dbReference type="PROSITE" id="PS50405"/>
    </source>
</evidence>
<dbReference type="InterPro" id="IPR036249">
    <property type="entry name" value="Thioredoxin-like_sf"/>
</dbReference>
<dbReference type="InterPro" id="IPR040079">
    <property type="entry name" value="Glutathione_S-Trfase"/>
</dbReference>
<dbReference type="CDD" id="cd03046">
    <property type="entry name" value="GST_N_GTT1_like"/>
    <property type="match status" value="1"/>
</dbReference>
<reference evidence="3 4" key="1">
    <citation type="submission" date="2018-12" db="EMBL/GenBank/DDBJ databases">
        <title>Sphingomonas sp. HMF7854 Genome sequencing and assembly.</title>
        <authorList>
            <person name="Cha I."/>
            <person name="Kang H."/>
            <person name="Kim H."/>
            <person name="Kang J."/>
            <person name="Joh K."/>
        </authorList>
    </citation>
    <scope>NUCLEOTIDE SEQUENCE [LARGE SCALE GENOMIC DNA]</scope>
    <source>
        <strain evidence="3 4">HMF7854</strain>
    </source>
</reference>
<dbReference type="OrthoDB" id="9811242at2"/>
<dbReference type="Proteomes" id="UP000274661">
    <property type="component" value="Unassembled WGS sequence"/>
</dbReference>
<feature type="domain" description="GST C-terminal" evidence="2">
    <location>
        <begin position="93"/>
        <end position="220"/>
    </location>
</feature>
<dbReference type="Gene3D" id="1.20.1050.10">
    <property type="match status" value="1"/>
</dbReference>
<organism evidence="3 4">
    <name type="scientific">Sphingomonas ginkgonis</name>
    <dbReference type="NCBI Taxonomy" id="2315330"/>
    <lineage>
        <taxon>Bacteria</taxon>
        <taxon>Pseudomonadati</taxon>
        <taxon>Pseudomonadota</taxon>
        <taxon>Alphaproteobacteria</taxon>
        <taxon>Sphingomonadales</taxon>
        <taxon>Sphingomonadaceae</taxon>
        <taxon>Sphingomonas</taxon>
    </lineage>
</organism>
<dbReference type="PANTHER" id="PTHR44051:SF8">
    <property type="entry name" value="GLUTATHIONE S-TRANSFERASE GSTA"/>
    <property type="match status" value="1"/>
</dbReference>
<dbReference type="EMBL" id="RWJF01000001">
    <property type="protein sequence ID" value="RST29885.1"/>
    <property type="molecule type" value="Genomic_DNA"/>
</dbReference>
<protein>
    <submittedName>
        <fullName evidence="3">Glutathione S-transferase family protein</fullName>
    </submittedName>
</protein>